<sequence length="1858" mass="214303">MILRLTIKLDPDKVMACFNKYLVNKMMFVEDNVSNLKMIADIFQKEVKYDFDALESPRELPVFKCTCKFLNHTVVTQGVGKKNPKQEAARQMLLLLSGDVETNPGPVQSRPVHYRYNDPRFVRLEKALERRDDKIKTLLKELRRQIKSQKICSQGMFDRLAEQISAGIKDSVDTEQMNSNLTRICDFLENTLPGLQANIQATVIDTTDKCVSLKEDMMKIVLVVLLVRLLMVWKNYRAALCVVLVFIFKFYGFDQKLIDMIMDLKRKIFSQGALEDTVEEIVYHPWFHTCGKIIFAVLAFVSIKKIPGKQDWDNYLTRLDRIPKSMDGAKRITDYCSEYFNVANDQIKMMVLGKTKEELQRANGIYGEIQAWAEEVRHYLELDQRNKIDLDTETANRVEQLWLKGLKFKSEPYLSKEMAALVHTTMLPAMKLYEYVSCSPVKGGGPRMRPICLWLVGESGVGKTEMVYPLCIDVLRTMGMIKKDDFHHQVYGRQVETEFWDGYKGQKIVIYDDAFQKKDDKTAANPEIFEVIRSCNTFPQHLHMAALHDKNTFSAAELLLYTTNDYNVKLESITFPDAFFNRMGDMAYKVQPKKEYGILTEKGNSGTTYLKLDKSKLDKTKAIDLSVYEFQKIVRDEKSDAGWIESGAPIDYETFAATVCTKWKEAKQSSMDKLKFLEEYAIRAQVEPEEKSEYGDCFDFVDDIARRIVKGETLEEIEFEYASDPEIFAQYFQFKSSMKPASRWQKYKDRMDICLSDCRTYLARKYEEIKKVISEHPILTALGMVGVALSAMAMYHWFSKTFDSVKPEVAPSGDARTVRLPRKLVEVGVSGDAKTQKTVKPVVESEWYRDDDGTIKVSCDECGVHRTSTFNTMTDEEFDNVNYEDLNKYQKRELAQWSTKDSWLGKFFLNRDRKKKVGIWAEMERSGDAKTQKNESEWYRDDDGKLKISCDECGMHRMSAFNTMTDEEFDNFSYEDLNKYQKRELAQWSAKDSWLGKFFLDRDRKKKVGIWAEVGQSGDSKTNKAQVKRVEVDVEELTAVAATQGCSDDAAQTLMVDVFQKNTYRMSYFRGDKRHQLGNCTFVRGWSFIMPYHFLQALFARKLPPNTIVSFSQQMSEDLMQIPLSHFFNASTDDFTLSENCVQIPFKNGDFRDCVLVNLHSRMCTPHRDLVRHFVKASDQGMLKGIFSGAMATFHVNNMGLYRVYNWLNAVRPCDKKIEIFHPEDGFEYPEESYIQRDCYEYNAPTRTGDCGSLVGLYNKYLERKIIGMHIAGNDAEEHGYACPLTQECIEDACSELIKRNKKNISSQFYYEIPGCVDSLEESDVPEGKFYALGKSSIRVGQAVNSSIIRSKIYGKLSAPIMKPALLKPTILNGKVHNPLLSGLKKCGVDTAVLGDDEVLSAARDVCRVMLNQYSRNLDKSKYQRILSYEEAIRGTQDDEFMCAVNRTTSPGFPYAQMKRSAPGKQHWMGSNENFDFTSANALALRRDVENLIEDCANGRISNVVFVDTLKDERRDIAKVDVGKTRVFSAGPQHFVVAFRQYFLPFAAWLMHNRIDNEIAVGTNVYSPDWERIAKRMKTKGSHVIAGDFGNFDGSLVAQILWAIFWEIFVTWLSQFIDFETPVGERTIRVCLGLWSHLVHSVHIYDDNVYMWTHSQPSGNPFTVIINCLYNSTIMRLSWIRVMEKVQPRLRSMKWFNEYVALITYGDDNVLNIDAKVVQWYNQITISEVMAEMKHEYTDEAKTGEIVKTRNLEDIFFLKRKFRFCPELVRTVAPLKIEVIYEMLNWTRKCADPNVILMTNIETAFREIVLHGREEYDKLRKAITGLKVPGDLPENPLILPYEDYLHDVKHLADPMYDF</sequence>
<dbReference type="SUPFAM" id="SSF56672">
    <property type="entry name" value="DNA/RNA polymerases"/>
    <property type="match status" value="1"/>
</dbReference>
<proteinExistence type="predicted"/>
<name>A0AAU8JNQ2_9VIRU</name>
<dbReference type="SUPFAM" id="SSF50494">
    <property type="entry name" value="Trypsin-like serine proteases"/>
    <property type="match status" value="1"/>
</dbReference>
<feature type="domain" description="SF3 helicase" evidence="19">
    <location>
        <begin position="429"/>
        <end position="603"/>
    </location>
</feature>
<dbReference type="PROSITE" id="PS51874">
    <property type="entry name" value="PCV_3C_PRO"/>
    <property type="match status" value="1"/>
</dbReference>
<dbReference type="InterPro" id="IPR043504">
    <property type="entry name" value="Peptidase_S1_PA_chymotrypsin"/>
</dbReference>
<keyword evidence="16" id="KW-0472">Membrane</keyword>
<dbReference type="InterPro" id="IPR000199">
    <property type="entry name" value="Peptidase_C3A/C3B_picornavir"/>
</dbReference>
<evidence type="ECO:0000256" key="5">
    <source>
        <dbReference type="ARBA" id="ARBA00022553"/>
    </source>
</evidence>
<dbReference type="GO" id="GO:0003723">
    <property type="term" value="F:RNA binding"/>
    <property type="evidence" value="ECO:0007669"/>
    <property type="project" value="InterPro"/>
</dbReference>
<reference evidence="21" key="2">
    <citation type="submission" date="2024-05" db="EMBL/GenBank/DDBJ databases">
        <authorList>
            <person name="Zell R."/>
            <person name="Groth M."/>
            <person name="Selinka L."/>
            <person name="Selinka H.-C."/>
        </authorList>
    </citation>
    <scope>NUCLEOTIDE SEQUENCE</scope>
    <source>
        <strain evidence="21">TC-CrV-3 MR233-17E/856</strain>
    </source>
</reference>
<keyword evidence="14" id="KW-1043">Host membrane</keyword>
<dbReference type="InterPro" id="IPR044067">
    <property type="entry name" value="PCV_3C_PRO"/>
</dbReference>
<evidence type="ECO:0000256" key="11">
    <source>
        <dbReference type="ARBA" id="ARBA00022806"/>
    </source>
</evidence>
<dbReference type="GO" id="GO:0005524">
    <property type="term" value="F:ATP binding"/>
    <property type="evidence" value="ECO:0007669"/>
    <property type="project" value="UniProtKB-KW"/>
</dbReference>
<comment type="subcellular location">
    <subcellularLocation>
        <location evidence="1">Host cytoplasm</location>
    </subcellularLocation>
    <subcellularLocation>
        <location evidence="2">Host membrane</location>
    </subcellularLocation>
</comment>
<evidence type="ECO:0000313" key="21">
    <source>
        <dbReference type="EMBL" id="XCM67669.1"/>
    </source>
</evidence>
<keyword evidence="11" id="KW-0347">Helicase</keyword>
<keyword evidence="15" id="KW-0693">Viral RNA replication</keyword>
<keyword evidence="13" id="KW-0067">ATP-binding</keyword>
<evidence type="ECO:0000259" key="19">
    <source>
        <dbReference type="PROSITE" id="PS51218"/>
    </source>
</evidence>
<dbReference type="GO" id="GO:0003968">
    <property type="term" value="F:RNA-directed RNA polymerase activity"/>
    <property type="evidence" value="ECO:0007669"/>
    <property type="project" value="UniProtKB-KW"/>
</dbReference>
<protein>
    <submittedName>
        <fullName evidence="21">Nonstructural polyprotein</fullName>
    </submittedName>
</protein>
<evidence type="ECO:0000256" key="17">
    <source>
        <dbReference type="ARBA" id="ARBA00023200"/>
    </source>
</evidence>
<dbReference type="EMBL" id="PP872553">
    <property type="protein sequence ID" value="XCM67669.1"/>
    <property type="molecule type" value="Genomic_RNA"/>
</dbReference>
<evidence type="ECO:0000256" key="6">
    <source>
        <dbReference type="ARBA" id="ARBA00022670"/>
    </source>
</evidence>
<evidence type="ECO:0000256" key="16">
    <source>
        <dbReference type="ARBA" id="ARBA00023136"/>
    </source>
</evidence>
<feature type="domain" description="RdRp catalytic" evidence="18">
    <location>
        <begin position="1582"/>
        <end position="1721"/>
    </location>
</feature>
<dbReference type="InterPro" id="IPR043502">
    <property type="entry name" value="DNA/RNA_pol_sf"/>
</dbReference>
<dbReference type="GO" id="GO:0003724">
    <property type="term" value="F:RNA helicase activity"/>
    <property type="evidence" value="ECO:0007669"/>
    <property type="project" value="InterPro"/>
</dbReference>
<keyword evidence="3" id="KW-0696">RNA-directed RNA polymerase</keyword>
<organism evidence="21">
    <name type="scientific">Cripavirus sp</name>
    <dbReference type="NCBI Taxonomy" id="1955141"/>
    <lineage>
        <taxon>Viruses</taxon>
        <taxon>Riboviria</taxon>
        <taxon>Orthornavirae</taxon>
        <taxon>Pisuviricota</taxon>
        <taxon>Pisoniviricetes</taxon>
        <taxon>Picornavirales</taxon>
        <taxon>Dicistroviridae</taxon>
        <taxon>Cripavirus</taxon>
    </lineage>
</organism>
<keyword evidence="5" id="KW-0597">Phosphoprotein</keyword>
<reference evidence="21" key="1">
    <citation type="journal article" date="2024" name="Viruses">
        <title>Diversity of Picorna-Like Viruses in the Teltow Canal, Berlin, Germany.</title>
        <authorList>
            <person name="Zell R."/>
            <person name="Groth M."/>
            <person name="Selinka L."/>
            <person name="Selinka H.-C."/>
        </authorList>
    </citation>
    <scope>NUCLEOTIDE SEQUENCE</scope>
    <source>
        <strain evidence="21">TC-CrV-3 MR233-17E/856</strain>
    </source>
</reference>
<keyword evidence="17" id="KW-1035">Host cytoplasm</keyword>
<evidence type="ECO:0000259" key="18">
    <source>
        <dbReference type="PROSITE" id="PS50507"/>
    </source>
</evidence>
<accession>A0AAU8JNQ2</accession>
<evidence type="ECO:0000256" key="10">
    <source>
        <dbReference type="ARBA" id="ARBA00022801"/>
    </source>
</evidence>
<dbReference type="InterPro" id="IPR014720">
    <property type="entry name" value="dsRBD_dom"/>
</dbReference>
<evidence type="ECO:0000256" key="8">
    <source>
        <dbReference type="ARBA" id="ARBA00022695"/>
    </source>
</evidence>
<dbReference type="GO" id="GO:0004197">
    <property type="term" value="F:cysteine-type endopeptidase activity"/>
    <property type="evidence" value="ECO:0007669"/>
    <property type="project" value="InterPro"/>
</dbReference>
<keyword evidence="6" id="KW-0645">Protease</keyword>
<dbReference type="Gene3D" id="3.30.160.20">
    <property type="match status" value="1"/>
</dbReference>
<dbReference type="GO" id="GO:0006508">
    <property type="term" value="P:proteolysis"/>
    <property type="evidence" value="ECO:0007669"/>
    <property type="project" value="UniProtKB-KW"/>
</dbReference>
<dbReference type="GO" id="GO:0039694">
    <property type="term" value="P:viral RNA genome replication"/>
    <property type="evidence" value="ECO:0007669"/>
    <property type="project" value="InterPro"/>
</dbReference>
<evidence type="ECO:0000256" key="1">
    <source>
        <dbReference type="ARBA" id="ARBA00004192"/>
    </source>
</evidence>
<dbReference type="CDD" id="cd00048">
    <property type="entry name" value="DSRM_SF"/>
    <property type="match status" value="1"/>
</dbReference>
<evidence type="ECO:0000256" key="14">
    <source>
        <dbReference type="ARBA" id="ARBA00022870"/>
    </source>
</evidence>
<keyword evidence="12" id="KW-0788">Thiol protease</keyword>
<evidence type="ECO:0000256" key="15">
    <source>
        <dbReference type="ARBA" id="ARBA00022953"/>
    </source>
</evidence>
<dbReference type="SUPFAM" id="SSF54768">
    <property type="entry name" value="dsRNA-binding domain-like"/>
    <property type="match status" value="1"/>
</dbReference>
<dbReference type="InterPro" id="IPR007094">
    <property type="entry name" value="RNA-dir_pol_PSvirus"/>
</dbReference>
<dbReference type="Pfam" id="PF00910">
    <property type="entry name" value="RNA_helicase"/>
    <property type="match status" value="1"/>
</dbReference>
<evidence type="ECO:0000256" key="13">
    <source>
        <dbReference type="ARBA" id="ARBA00022840"/>
    </source>
</evidence>
<evidence type="ECO:0000256" key="7">
    <source>
        <dbReference type="ARBA" id="ARBA00022679"/>
    </source>
</evidence>
<keyword evidence="4" id="KW-0191">Covalent protein-RNA linkage</keyword>
<keyword evidence="8" id="KW-0548">Nucleotidyltransferase</keyword>
<keyword evidence="10" id="KW-0378">Hydrolase</keyword>
<dbReference type="GO" id="GO:0006351">
    <property type="term" value="P:DNA-templated transcription"/>
    <property type="evidence" value="ECO:0007669"/>
    <property type="project" value="InterPro"/>
</dbReference>
<dbReference type="SMART" id="SM00358">
    <property type="entry name" value="DSRM"/>
    <property type="match status" value="1"/>
</dbReference>
<dbReference type="InterPro" id="IPR043128">
    <property type="entry name" value="Rev_trsase/Diguanyl_cyclase"/>
</dbReference>
<dbReference type="InterPro" id="IPR001205">
    <property type="entry name" value="RNA-dir_pol_C"/>
</dbReference>
<evidence type="ECO:0000256" key="2">
    <source>
        <dbReference type="ARBA" id="ARBA00004551"/>
    </source>
</evidence>
<dbReference type="InterPro" id="IPR000605">
    <property type="entry name" value="Helicase_SF3_ssDNA/RNA_vir"/>
</dbReference>
<keyword evidence="7" id="KW-0808">Transferase</keyword>
<evidence type="ECO:0000256" key="4">
    <source>
        <dbReference type="ARBA" id="ARBA00022520"/>
    </source>
</evidence>
<dbReference type="Pfam" id="PF00548">
    <property type="entry name" value="Peptidase_C3"/>
    <property type="match status" value="1"/>
</dbReference>
<dbReference type="Gene3D" id="2.40.10.10">
    <property type="entry name" value="Trypsin-like serine proteases"/>
    <property type="match status" value="1"/>
</dbReference>
<evidence type="ECO:0000256" key="12">
    <source>
        <dbReference type="ARBA" id="ARBA00022807"/>
    </source>
</evidence>
<dbReference type="Gene3D" id="1.20.960.20">
    <property type="match status" value="1"/>
</dbReference>
<evidence type="ECO:0000259" key="20">
    <source>
        <dbReference type="PROSITE" id="PS51874"/>
    </source>
</evidence>
<feature type="domain" description="Peptidase C3" evidence="20">
    <location>
        <begin position="1049"/>
        <end position="1290"/>
    </location>
</feature>
<dbReference type="GO" id="GO:0033644">
    <property type="term" value="C:host cell membrane"/>
    <property type="evidence" value="ECO:0007669"/>
    <property type="project" value="UniProtKB-SubCell"/>
</dbReference>
<keyword evidence="9" id="KW-0547">Nucleotide-binding</keyword>
<dbReference type="CDD" id="cd23194">
    <property type="entry name" value="Dicistroviridae_RdRp"/>
    <property type="match status" value="1"/>
</dbReference>
<dbReference type="PROSITE" id="PS51218">
    <property type="entry name" value="SF3_HELICASE_2"/>
    <property type="match status" value="1"/>
</dbReference>
<evidence type="ECO:0000256" key="9">
    <source>
        <dbReference type="ARBA" id="ARBA00022741"/>
    </source>
</evidence>
<dbReference type="PROSITE" id="PS50507">
    <property type="entry name" value="RDRP_SSRNA_POS"/>
    <property type="match status" value="1"/>
</dbReference>
<dbReference type="Pfam" id="PF00680">
    <property type="entry name" value="RdRP_1"/>
    <property type="match status" value="1"/>
</dbReference>
<dbReference type="Gene3D" id="3.30.70.270">
    <property type="match status" value="1"/>
</dbReference>
<dbReference type="InterPro" id="IPR014759">
    <property type="entry name" value="Helicase_SF3_ssRNA_vir"/>
</dbReference>
<evidence type="ECO:0000256" key="3">
    <source>
        <dbReference type="ARBA" id="ARBA00022484"/>
    </source>
</evidence>
<dbReference type="InterPro" id="IPR009003">
    <property type="entry name" value="Peptidase_S1_PA"/>
</dbReference>